<accession>A0A5B0SAI8</accession>
<name>A0A5B0SAI8_PUCGR</name>
<evidence type="ECO:0000313" key="1">
    <source>
        <dbReference type="EMBL" id="KAA1134827.1"/>
    </source>
</evidence>
<reference evidence="1 2" key="1">
    <citation type="submission" date="2019-05" db="EMBL/GenBank/DDBJ databases">
        <title>Emergence of the Ug99 lineage of the wheat stem rust pathogen through somatic hybridization.</title>
        <authorList>
            <person name="Li F."/>
            <person name="Upadhyaya N.M."/>
            <person name="Sperschneider J."/>
            <person name="Matny O."/>
            <person name="Nguyen-Phuc H."/>
            <person name="Mago R."/>
            <person name="Raley C."/>
            <person name="Miller M.E."/>
            <person name="Silverstein K.A.T."/>
            <person name="Henningsen E."/>
            <person name="Hirsch C.D."/>
            <person name="Visser B."/>
            <person name="Pretorius Z.A."/>
            <person name="Steffenson B.J."/>
            <person name="Schwessinger B."/>
            <person name="Dodds P.N."/>
            <person name="Figueroa M."/>
        </authorList>
    </citation>
    <scope>NUCLEOTIDE SEQUENCE [LARGE SCALE GENOMIC DNA]</scope>
    <source>
        <strain evidence="1 2">Ug99</strain>
    </source>
</reference>
<comment type="caution">
    <text evidence="1">The sequence shown here is derived from an EMBL/GenBank/DDBJ whole genome shotgun (WGS) entry which is preliminary data.</text>
</comment>
<protein>
    <submittedName>
        <fullName evidence="1">Uncharacterized protein</fullName>
    </submittedName>
</protein>
<gene>
    <name evidence="1" type="ORF">PGTUg99_015891</name>
</gene>
<dbReference type="EMBL" id="VDEP01000045">
    <property type="protein sequence ID" value="KAA1134827.1"/>
    <property type="molecule type" value="Genomic_DNA"/>
</dbReference>
<sequence length="68" mass="7375">MSPARPGPARPTARINLEMKLFQLEVESYEAVGPGDRVKPSTARINLQKKIFQPEVEVGPAQPASTSS</sequence>
<dbReference type="AlphaFoldDB" id="A0A5B0SAI8"/>
<dbReference type="Proteomes" id="UP000325313">
    <property type="component" value="Unassembled WGS sequence"/>
</dbReference>
<evidence type="ECO:0000313" key="2">
    <source>
        <dbReference type="Proteomes" id="UP000325313"/>
    </source>
</evidence>
<proteinExistence type="predicted"/>
<organism evidence="1 2">
    <name type="scientific">Puccinia graminis f. sp. tritici</name>
    <dbReference type="NCBI Taxonomy" id="56615"/>
    <lineage>
        <taxon>Eukaryota</taxon>
        <taxon>Fungi</taxon>
        <taxon>Dikarya</taxon>
        <taxon>Basidiomycota</taxon>
        <taxon>Pucciniomycotina</taxon>
        <taxon>Pucciniomycetes</taxon>
        <taxon>Pucciniales</taxon>
        <taxon>Pucciniaceae</taxon>
        <taxon>Puccinia</taxon>
    </lineage>
</organism>